<dbReference type="OrthoDB" id="1735266at2759"/>
<name>A0A1Q3B4Z0_CEPFO</name>
<dbReference type="InterPro" id="IPR056648">
    <property type="entry name" value="DUF7746"/>
</dbReference>
<gene>
    <name evidence="2" type="ORF">CFOL_v3_06476</name>
</gene>
<evidence type="ECO:0000259" key="1">
    <source>
        <dbReference type="Pfam" id="PF24925"/>
    </source>
</evidence>
<dbReference type="PANTHER" id="PTHR33054">
    <property type="entry name" value="CCHC-TYPE DOMAIN-CONTAINING PROTEIN"/>
    <property type="match status" value="1"/>
</dbReference>
<dbReference type="AlphaFoldDB" id="A0A1Q3B4Z0"/>
<dbReference type="EMBL" id="BDDD01000285">
    <property type="protein sequence ID" value="GAV62954.1"/>
    <property type="molecule type" value="Genomic_DNA"/>
</dbReference>
<keyword evidence="3" id="KW-1185">Reference proteome</keyword>
<protein>
    <recommendedName>
        <fullName evidence="1">DUF7746 domain-containing protein</fullName>
    </recommendedName>
</protein>
<dbReference type="Pfam" id="PF22909">
    <property type="entry name" value="Caulimovir_coat_dom"/>
    <property type="match status" value="1"/>
</dbReference>
<feature type="non-terminal residue" evidence="2">
    <location>
        <position position="1"/>
    </location>
</feature>
<dbReference type="Pfam" id="PF24925">
    <property type="entry name" value="DUF7746"/>
    <property type="match status" value="1"/>
</dbReference>
<comment type="caution">
    <text evidence="2">The sequence shown here is derived from an EMBL/GenBank/DDBJ whole genome shotgun (WGS) entry which is preliminary data.</text>
</comment>
<dbReference type="InParanoid" id="A0A1Q3B4Z0"/>
<sequence length="416" mass="48463">LKKLKINIKLHGYNMLPGSEIIAIIHHVHYKATNSICPKSLVNLTKGEITMMKCVTNNSNILIPQKIRLNDINILKDWSLQSDAIAHSQENIENTSLHSITQNDEGLVKIRFDKTVKTHSNSENLREKFNHLNICPIKYNECHTYLICILQKVTRGVTTKINPLKIKSLTLYYYRPTYPDLQIEERRKFIQASYQSGTIYEWNIDGMNEYHIINKLQEMTIVSNAHKIRNNSDKIVANLLIVGFTGQLKGWDNVLTTQQQTEILENIQVNELKEPIIDSNNEKIEDVVSTLIYNIAKYFVGDPIYLKDRTADQLSNLRCRKLQDFRWYKDIFMTKVLTRKDANQPYKEKFITELPTLFAEKIKSKYREKHKGVVPYETLTYGDIVSIITKTGLEICNDIKTSKQIKRYSKTYKKEL</sequence>
<evidence type="ECO:0000313" key="2">
    <source>
        <dbReference type="EMBL" id="GAV62954.1"/>
    </source>
</evidence>
<proteinExistence type="predicted"/>
<dbReference type="Proteomes" id="UP000187406">
    <property type="component" value="Unassembled WGS sequence"/>
</dbReference>
<feature type="domain" description="DUF7746" evidence="1">
    <location>
        <begin position="194"/>
        <end position="288"/>
    </location>
</feature>
<evidence type="ECO:0000313" key="3">
    <source>
        <dbReference type="Proteomes" id="UP000187406"/>
    </source>
</evidence>
<accession>A0A1Q3B4Z0</accession>
<reference evidence="3" key="1">
    <citation type="submission" date="2016-04" db="EMBL/GenBank/DDBJ databases">
        <title>Cephalotus genome sequencing.</title>
        <authorList>
            <person name="Fukushima K."/>
            <person name="Hasebe M."/>
            <person name="Fang X."/>
        </authorList>
    </citation>
    <scope>NUCLEOTIDE SEQUENCE [LARGE SCALE GENOMIC DNA]</scope>
    <source>
        <strain evidence="3">cv. St1</strain>
    </source>
</reference>
<organism evidence="2 3">
    <name type="scientific">Cephalotus follicularis</name>
    <name type="common">Albany pitcher plant</name>
    <dbReference type="NCBI Taxonomy" id="3775"/>
    <lineage>
        <taxon>Eukaryota</taxon>
        <taxon>Viridiplantae</taxon>
        <taxon>Streptophyta</taxon>
        <taxon>Embryophyta</taxon>
        <taxon>Tracheophyta</taxon>
        <taxon>Spermatophyta</taxon>
        <taxon>Magnoliopsida</taxon>
        <taxon>eudicotyledons</taxon>
        <taxon>Gunneridae</taxon>
        <taxon>Pentapetalae</taxon>
        <taxon>rosids</taxon>
        <taxon>fabids</taxon>
        <taxon>Oxalidales</taxon>
        <taxon>Cephalotaceae</taxon>
        <taxon>Cephalotus</taxon>
    </lineage>
</organism>
<dbReference type="PANTHER" id="PTHR33054:SF9">
    <property type="entry name" value="CCHC-TYPE DOMAIN-CONTAINING PROTEIN"/>
    <property type="match status" value="1"/>
</dbReference>
<feature type="non-terminal residue" evidence="2">
    <location>
        <position position="416"/>
    </location>
</feature>